<dbReference type="AlphaFoldDB" id="A0AAV8AGB3"/>
<gene>
    <name evidence="2" type="ORF">M0812_03751</name>
</gene>
<sequence>MDKKPIKKNLSDQNQVIMFLNTINNSEVTENNGTSCNTSKSCHSTSESSVIGFDLFETIIKEEKKTQKGKNKITQFKKIRVTMIFFILPLIDTLTDWIFCIAFAKAKGCVPLLIRRRKLLIALSFVSTIVGSITFYIKTGGFIKNLFELKNLEQAVLIEINNNHKDRDNFFRKRRLNFICKFFFENLIQAIITIYLLYKLRQNVNSLVGIKLFISWMNIFIKGQKIIFILIFTAFYFVCLLIFGLISLLTIFKFKIYIKWVRRHFEKMSKRIAKLDNKKFIQRSKGGCFRLIFSIFIYLLPFLILLFGFVLLLFNNGPSYYESEIKFGNIHINGTIISNFTENDHYVYSWNNFQSLNFLPTKENNMFYHQTCLDLKKQNNCKYHEHLQQEYCFPVIKMTGSESLPYLQGDCNTRIDNSQRGFYPTKTFTGSDKTNNIFYYNIAMNKKIYLWSYTIKKPIYCPRF</sequence>
<evidence type="ECO:0000313" key="2">
    <source>
        <dbReference type="EMBL" id="KAJ3451991.1"/>
    </source>
</evidence>
<organism evidence="2 3">
    <name type="scientific">Anaeramoeba flamelloides</name>
    <dbReference type="NCBI Taxonomy" id="1746091"/>
    <lineage>
        <taxon>Eukaryota</taxon>
        <taxon>Metamonada</taxon>
        <taxon>Anaeramoebidae</taxon>
        <taxon>Anaeramoeba</taxon>
    </lineage>
</organism>
<feature type="transmembrane region" description="Helical" evidence="1">
    <location>
        <begin position="288"/>
        <end position="314"/>
    </location>
</feature>
<feature type="transmembrane region" description="Helical" evidence="1">
    <location>
        <begin position="178"/>
        <end position="198"/>
    </location>
</feature>
<feature type="transmembrane region" description="Helical" evidence="1">
    <location>
        <begin position="81"/>
        <end position="104"/>
    </location>
</feature>
<keyword evidence="1" id="KW-0472">Membrane</keyword>
<keyword evidence="1" id="KW-1133">Transmembrane helix</keyword>
<protein>
    <submittedName>
        <fullName evidence="2">Uncharacterized protein</fullName>
    </submittedName>
</protein>
<reference evidence="2" key="1">
    <citation type="submission" date="2022-08" db="EMBL/GenBank/DDBJ databases">
        <title>Novel sulphate-reducing endosymbionts in the free-living metamonad Anaeramoeba.</title>
        <authorList>
            <person name="Jerlstrom-Hultqvist J."/>
            <person name="Cepicka I."/>
            <person name="Gallot-Lavallee L."/>
            <person name="Salas-Leiva D."/>
            <person name="Curtis B.A."/>
            <person name="Zahonova K."/>
            <person name="Pipaliya S."/>
            <person name="Dacks J."/>
            <person name="Roger A.J."/>
        </authorList>
    </citation>
    <scope>NUCLEOTIDE SEQUENCE</scope>
    <source>
        <strain evidence="2">Busselton2</strain>
    </source>
</reference>
<accession>A0AAV8AGB3</accession>
<evidence type="ECO:0000256" key="1">
    <source>
        <dbReference type="SAM" id="Phobius"/>
    </source>
</evidence>
<feature type="transmembrane region" description="Helical" evidence="1">
    <location>
        <begin position="119"/>
        <end position="137"/>
    </location>
</feature>
<keyword evidence="1" id="KW-0812">Transmembrane</keyword>
<name>A0AAV8AGB3_9EUKA</name>
<evidence type="ECO:0000313" key="3">
    <source>
        <dbReference type="Proteomes" id="UP001146793"/>
    </source>
</evidence>
<proteinExistence type="predicted"/>
<dbReference type="EMBL" id="JANTQA010000008">
    <property type="protein sequence ID" value="KAJ3451991.1"/>
    <property type="molecule type" value="Genomic_DNA"/>
</dbReference>
<comment type="caution">
    <text evidence="2">The sequence shown here is derived from an EMBL/GenBank/DDBJ whole genome shotgun (WGS) entry which is preliminary data.</text>
</comment>
<dbReference type="Proteomes" id="UP001146793">
    <property type="component" value="Unassembled WGS sequence"/>
</dbReference>
<feature type="transmembrane region" description="Helical" evidence="1">
    <location>
        <begin position="226"/>
        <end position="252"/>
    </location>
</feature>